<dbReference type="KEGG" id="ksk:KSE_35440"/>
<evidence type="ECO:0000256" key="2">
    <source>
        <dbReference type="ARBA" id="ARBA00023125"/>
    </source>
</evidence>
<evidence type="ECO:0000259" key="4">
    <source>
        <dbReference type="PROSITE" id="PS51118"/>
    </source>
</evidence>
<dbReference type="HOGENOM" id="CLU_111585_2_2_11"/>
<name>E4NDR9_KITSK</name>
<evidence type="ECO:0000256" key="1">
    <source>
        <dbReference type="ARBA" id="ARBA00023015"/>
    </source>
</evidence>
<reference evidence="5 6" key="1">
    <citation type="journal article" date="2010" name="DNA Res.">
        <title>Genome sequence of Kitasatospora setae NBRC 14216T: an evolutionary snapshot of the family Streptomycetaceae.</title>
        <authorList>
            <person name="Ichikawa N."/>
            <person name="Oguchi A."/>
            <person name="Ikeda H."/>
            <person name="Ishikawa J."/>
            <person name="Kitani S."/>
            <person name="Watanabe Y."/>
            <person name="Nakamura S."/>
            <person name="Katano Y."/>
            <person name="Kishi E."/>
            <person name="Sasagawa M."/>
            <person name="Ankai A."/>
            <person name="Fukui S."/>
            <person name="Hashimoto Y."/>
            <person name="Kamata S."/>
            <person name="Otoguro M."/>
            <person name="Tanikawa S."/>
            <person name="Nihira T."/>
            <person name="Horinouchi S."/>
            <person name="Ohnishi Y."/>
            <person name="Hayakawa M."/>
            <person name="Kuzuyama T."/>
            <person name="Arisawa A."/>
            <person name="Nomoto F."/>
            <person name="Miura H."/>
            <person name="Takahashi Y."/>
            <person name="Fujita N."/>
        </authorList>
    </citation>
    <scope>NUCLEOTIDE SEQUENCE [LARGE SCALE GENOMIC DNA]</scope>
    <source>
        <strain evidence="6">ATCC 33774 / DSM 43861 / JCM 3304 / KCC A-0304 / NBRC 14216 / KM-6054</strain>
    </source>
</reference>
<feature type="domain" description="HTH hxlR-type" evidence="4">
    <location>
        <begin position="24"/>
        <end position="122"/>
    </location>
</feature>
<gene>
    <name evidence="5" type="ordered locus">KSE_35440</name>
</gene>
<dbReference type="Gene3D" id="1.10.10.10">
    <property type="entry name" value="Winged helix-like DNA-binding domain superfamily/Winged helix DNA-binding domain"/>
    <property type="match status" value="1"/>
</dbReference>
<dbReference type="Proteomes" id="UP000007076">
    <property type="component" value="Chromosome"/>
</dbReference>
<dbReference type="RefSeq" id="WP_014136656.1">
    <property type="nucleotide sequence ID" value="NC_016109.1"/>
</dbReference>
<organism evidence="5 6">
    <name type="scientific">Kitasatospora setae (strain ATCC 33774 / DSM 43861 / JCM 3304 / KCC A-0304 / NBRC 14216 / KM-6054)</name>
    <name type="common">Streptomyces setae</name>
    <dbReference type="NCBI Taxonomy" id="452652"/>
    <lineage>
        <taxon>Bacteria</taxon>
        <taxon>Bacillati</taxon>
        <taxon>Actinomycetota</taxon>
        <taxon>Actinomycetes</taxon>
        <taxon>Kitasatosporales</taxon>
        <taxon>Streptomycetaceae</taxon>
        <taxon>Kitasatospora</taxon>
    </lineage>
</organism>
<dbReference type="InterPro" id="IPR036388">
    <property type="entry name" value="WH-like_DNA-bd_sf"/>
</dbReference>
<keyword evidence="2" id="KW-0238">DNA-binding</keyword>
<proteinExistence type="predicted"/>
<dbReference type="InterPro" id="IPR002577">
    <property type="entry name" value="HTH_HxlR"/>
</dbReference>
<dbReference type="EMBL" id="AP010968">
    <property type="protein sequence ID" value="BAJ29350.1"/>
    <property type="molecule type" value="Genomic_DNA"/>
</dbReference>
<evidence type="ECO:0000256" key="3">
    <source>
        <dbReference type="ARBA" id="ARBA00023163"/>
    </source>
</evidence>
<dbReference type="PROSITE" id="PS51118">
    <property type="entry name" value="HTH_HXLR"/>
    <property type="match status" value="1"/>
</dbReference>
<dbReference type="InterPro" id="IPR036390">
    <property type="entry name" value="WH_DNA-bd_sf"/>
</dbReference>
<accession>E4NDR9</accession>
<dbReference type="PANTHER" id="PTHR33204:SF18">
    <property type="entry name" value="TRANSCRIPTIONAL REGULATORY PROTEIN"/>
    <property type="match status" value="1"/>
</dbReference>
<dbReference type="Pfam" id="PF01638">
    <property type="entry name" value="HxlR"/>
    <property type="match status" value="1"/>
</dbReference>
<dbReference type="GO" id="GO:0003677">
    <property type="term" value="F:DNA binding"/>
    <property type="evidence" value="ECO:0007669"/>
    <property type="project" value="UniProtKB-KW"/>
</dbReference>
<evidence type="ECO:0000313" key="5">
    <source>
        <dbReference type="EMBL" id="BAJ29350.1"/>
    </source>
</evidence>
<dbReference type="SUPFAM" id="SSF46785">
    <property type="entry name" value="Winged helix' DNA-binding domain"/>
    <property type="match status" value="1"/>
</dbReference>
<keyword evidence="6" id="KW-1185">Reference proteome</keyword>
<dbReference type="PATRIC" id="fig|452652.3.peg.3548"/>
<keyword evidence="3" id="KW-0804">Transcription</keyword>
<dbReference type="PANTHER" id="PTHR33204">
    <property type="entry name" value="TRANSCRIPTIONAL REGULATOR, MARR FAMILY"/>
    <property type="match status" value="1"/>
</dbReference>
<protein>
    <submittedName>
        <fullName evidence="5">Putative HxlR family transcriptional regulator</fullName>
    </submittedName>
</protein>
<dbReference type="STRING" id="452652.KSE_35440"/>
<dbReference type="eggNOG" id="COG1733">
    <property type="taxonomic scope" value="Bacteria"/>
</dbReference>
<sequence>MATQSAAQRRAAAKTVYNAFVAACPTRQLFATISDKWVGLVLVALADGPRRYGELNALIAGVSSKMLTQTVRTLERDGLVTRSVTAGVPVRVDYALTPMGRSLFPVMLAVKDWAEGHLDEVLAARARYDGAAAAPAGS</sequence>
<dbReference type="AlphaFoldDB" id="E4NDR9"/>
<evidence type="ECO:0000313" key="6">
    <source>
        <dbReference type="Proteomes" id="UP000007076"/>
    </source>
</evidence>
<keyword evidence="1" id="KW-0805">Transcription regulation</keyword>